<dbReference type="PANTHER" id="PTHR39579:SF1">
    <property type="entry name" value="INNER MEMBRANE PROTEIN YHCB"/>
    <property type="match status" value="1"/>
</dbReference>
<name>A0ABQ3L1G0_9ALTE</name>
<evidence type="ECO:0000313" key="16">
    <source>
        <dbReference type="Proteomes" id="UP000659697"/>
    </source>
</evidence>
<feature type="region of interest" description="Disordered" evidence="13">
    <location>
        <begin position="115"/>
        <end position="146"/>
    </location>
</feature>
<comment type="caution">
    <text evidence="15">The sequence shown here is derived from an EMBL/GenBank/DDBJ whole genome shotgun (WGS) entry which is preliminary data.</text>
</comment>
<evidence type="ECO:0000256" key="8">
    <source>
        <dbReference type="ARBA" id="ARBA00023136"/>
    </source>
</evidence>
<keyword evidence="9" id="KW-0131">Cell cycle</keyword>
<keyword evidence="7 14" id="KW-1133">Transmembrane helix</keyword>
<evidence type="ECO:0000256" key="7">
    <source>
        <dbReference type="ARBA" id="ARBA00022989"/>
    </source>
</evidence>
<dbReference type="InterPro" id="IPR009386">
    <property type="entry name" value="ZapG-like"/>
</dbReference>
<evidence type="ECO:0000256" key="1">
    <source>
        <dbReference type="ARBA" id="ARBA00004377"/>
    </source>
</evidence>
<reference evidence="16" key="1">
    <citation type="journal article" date="2019" name="Int. J. Syst. Evol. Microbiol.">
        <title>The Global Catalogue of Microorganisms (GCM) 10K type strain sequencing project: providing services to taxonomists for standard genome sequencing and annotation.</title>
        <authorList>
            <consortium name="The Broad Institute Genomics Platform"/>
            <consortium name="The Broad Institute Genome Sequencing Center for Infectious Disease"/>
            <person name="Wu L."/>
            <person name="Ma J."/>
        </authorList>
    </citation>
    <scope>NUCLEOTIDE SEQUENCE [LARGE SCALE GENOMIC DNA]</scope>
    <source>
        <strain evidence="16">CGMCC 1.7003</strain>
    </source>
</reference>
<feature type="transmembrane region" description="Helical" evidence="14">
    <location>
        <begin position="6"/>
        <end position="24"/>
    </location>
</feature>
<dbReference type="EMBL" id="BNAO01000010">
    <property type="protein sequence ID" value="GHG76569.1"/>
    <property type="molecule type" value="Genomic_DNA"/>
</dbReference>
<organism evidence="15 16">
    <name type="scientific">Alishewanella longhuensis</name>
    <dbReference type="NCBI Taxonomy" id="1091037"/>
    <lineage>
        <taxon>Bacteria</taxon>
        <taxon>Pseudomonadati</taxon>
        <taxon>Pseudomonadota</taxon>
        <taxon>Gammaproteobacteria</taxon>
        <taxon>Alteromonadales</taxon>
        <taxon>Alteromonadaceae</taxon>
        <taxon>Alishewanella</taxon>
    </lineage>
</organism>
<dbReference type="PANTHER" id="PTHR39579">
    <property type="entry name" value="INNER MEMBRANE PROTEIN YHCB"/>
    <property type="match status" value="1"/>
</dbReference>
<evidence type="ECO:0000256" key="6">
    <source>
        <dbReference type="ARBA" id="ARBA00022960"/>
    </source>
</evidence>
<gene>
    <name evidence="15" type="ORF">GCM10010919_31530</name>
</gene>
<keyword evidence="5 14" id="KW-0812">Transmembrane</keyword>
<evidence type="ECO:0000256" key="10">
    <source>
        <dbReference type="ARBA" id="ARBA00035657"/>
    </source>
</evidence>
<keyword evidence="8 14" id="KW-0472">Membrane</keyword>
<evidence type="ECO:0000256" key="4">
    <source>
        <dbReference type="ARBA" id="ARBA00022618"/>
    </source>
</evidence>
<evidence type="ECO:0000256" key="14">
    <source>
        <dbReference type="SAM" id="Phobius"/>
    </source>
</evidence>
<evidence type="ECO:0000256" key="11">
    <source>
        <dbReference type="ARBA" id="ARBA00035703"/>
    </source>
</evidence>
<sequence>MDYTWLLIGSGIGLVVGAVAARLFSLKQFGQHKLQQELDESRKQLSQYRLDVSEHLETTNQLMSQLQDNYSRIARHVQQSKMQLVEQPVSARDEVNFFAADTTQHIKQSLHQLNERRRQHSQVEQQPKDYSGEASGLIKERSTKDD</sequence>
<dbReference type="Pfam" id="PF06295">
    <property type="entry name" value="ZapG-like"/>
    <property type="match status" value="1"/>
</dbReference>
<evidence type="ECO:0000256" key="12">
    <source>
        <dbReference type="ARBA" id="ARBA00035727"/>
    </source>
</evidence>
<proteinExistence type="inferred from homology"/>
<dbReference type="Proteomes" id="UP000659697">
    <property type="component" value="Unassembled WGS sequence"/>
</dbReference>
<evidence type="ECO:0000313" key="15">
    <source>
        <dbReference type="EMBL" id="GHG76569.1"/>
    </source>
</evidence>
<evidence type="ECO:0000256" key="9">
    <source>
        <dbReference type="ARBA" id="ARBA00023306"/>
    </source>
</evidence>
<comment type="subcellular location">
    <subcellularLocation>
        <location evidence="1">Cell inner membrane</location>
        <topology evidence="1">Single-pass membrane protein</topology>
    </subcellularLocation>
</comment>
<evidence type="ECO:0000256" key="3">
    <source>
        <dbReference type="ARBA" id="ARBA00022519"/>
    </source>
</evidence>
<dbReference type="RefSeq" id="WP_189434005.1">
    <property type="nucleotide sequence ID" value="NZ_BNAO01000010.1"/>
</dbReference>
<keyword evidence="3" id="KW-0997">Cell inner membrane</keyword>
<evidence type="ECO:0000256" key="2">
    <source>
        <dbReference type="ARBA" id="ARBA00022475"/>
    </source>
</evidence>
<protein>
    <recommendedName>
        <fullName evidence="11">Z-ring associated protein G</fullName>
    </recommendedName>
    <alternativeName>
        <fullName evidence="12">Cell division protein ZapG</fullName>
    </alternativeName>
</protein>
<comment type="similarity">
    <text evidence="10">Belongs to the ZapG family.</text>
</comment>
<keyword evidence="4" id="KW-0132">Cell division</keyword>
<keyword evidence="6" id="KW-0133">Cell shape</keyword>
<evidence type="ECO:0000256" key="5">
    <source>
        <dbReference type="ARBA" id="ARBA00022692"/>
    </source>
</evidence>
<evidence type="ECO:0000256" key="13">
    <source>
        <dbReference type="SAM" id="MobiDB-lite"/>
    </source>
</evidence>
<accession>A0ABQ3L1G0</accession>
<keyword evidence="2" id="KW-1003">Cell membrane</keyword>
<keyword evidence="16" id="KW-1185">Reference proteome</keyword>